<comment type="similarity">
    <text evidence="4">Belongs to the SpoVG family.</text>
</comment>
<dbReference type="InterPro" id="IPR036751">
    <property type="entry name" value="SpoVG_sf"/>
</dbReference>
<keyword evidence="6" id="KW-1185">Reference proteome</keyword>
<evidence type="ECO:0000256" key="1">
    <source>
        <dbReference type="ARBA" id="ARBA00022618"/>
    </source>
</evidence>
<dbReference type="HAMAP" id="MF_00819">
    <property type="entry name" value="SpoVG"/>
    <property type="match status" value="1"/>
</dbReference>
<evidence type="ECO:0000256" key="4">
    <source>
        <dbReference type="HAMAP-Rule" id="MF_00819"/>
    </source>
</evidence>
<comment type="caution">
    <text evidence="5">The sequence shown here is derived from an EMBL/GenBank/DDBJ whole genome shotgun (WGS) entry which is preliminary data.</text>
</comment>
<sequence length="93" mass="10613">MNITDIRIRRVSESGKMKAIVSVTFDDMFVVHDMKIIEGQNGLFIAMPSRKTPSGEYKDVAHPINTAAREELQERILEQYAQLPEEMEEMAGE</sequence>
<dbReference type="RefSeq" id="WP_249280334.1">
    <property type="nucleotide sequence ID" value="NZ_JACRSS010000003.1"/>
</dbReference>
<keyword evidence="2 4" id="KW-0717">Septation</keyword>
<gene>
    <name evidence="4 5" type="primary">spoVG</name>
    <name evidence="5" type="ORF">H8693_06605</name>
</gene>
<comment type="function">
    <text evidence="4">Could be involved in septation.</text>
</comment>
<evidence type="ECO:0000313" key="6">
    <source>
        <dbReference type="Proteomes" id="UP000617951"/>
    </source>
</evidence>
<dbReference type="EMBL" id="JACRSS010000003">
    <property type="protein sequence ID" value="MBC8538602.1"/>
    <property type="molecule type" value="Genomic_DNA"/>
</dbReference>
<reference evidence="5" key="1">
    <citation type="submission" date="2020-08" db="EMBL/GenBank/DDBJ databases">
        <title>Genome public.</title>
        <authorList>
            <person name="Liu C."/>
            <person name="Sun Q."/>
        </authorList>
    </citation>
    <scope>NUCLEOTIDE SEQUENCE</scope>
    <source>
        <strain evidence="5">NSJ-63</strain>
    </source>
</reference>
<dbReference type="AlphaFoldDB" id="A0A926DIW5"/>
<evidence type="ECO:0000313" key="5">
    <source>
        <dbReference type="EMBL" id="MBC8538602.1"/>
    </source>
</evidence>
<evidence type="ECO:0000256" key="2">
    <source>
        <dbReference type="ARBA" id="ARBA00023210"/>
    </source>
</evidence>
<protein>
    <recommendedName>
        <fullName evidence="4">Putative septation protein SpoVG</fullName>
    </recommendedName>
</protein>
<name>A0A926DIW5_9FIRM</name>
<dbReference type="Pfam" id="PF04026">
    <property type="entry name" value="SpoVG"/>
    <property type="match status" value="1"/>
</dbReference>
<keyword evidence="1 4" id="KW-0132">Cell division</keyword>
<keyword evidence="3 4" id="KW-0131">Cell cycle</keyword>
<dbReference type="GO" id="GO:0030435">
    <property type="term" value="P:sporulation resulting in formation of a cellular spore"/>
    <property type="evidence" value="ECO:0007669"/>
    <property type="project" value="InterPro"/>
</dbReference>
<dbReference type="GO" id="GO:0000917">
    <property type="term" value="P:division septum assembly"/>
    <property type="evidence" value="ECO:0007669"/>
    <property type="project" value="UniProtKB-KW"/>
</dbReference>
<dbReference type="Proteomes" id="UP000617951">
    <property type="component" value="Unassembled WGS sequence"/>
</dbReference>
<dbReference type="PANTHER" id="PTHR38429">
    <property type="entry name" value="SEPTATION PROTEIN SPOVG-RELATED"/>
    <property type="match status" value="1"/>
</dbReference>
<dbReference type="NCBIfam" id="NF009749">
    <property type="entry name" value="PRK13259.1"/>
    <property type="match status" value="1"/>
</dbReference>
<dbReference type="Gene3D" id="3.30.1120.40">
    <property type="entry name" value="Stage V sporulation protein G"/>
    <property type="match status" value="1"/>
</dbReference>
<evidence type="ECO:0000256" key="3">
    <source>
        <dbReference type="ARBA" id="ARBA00023306"/>
    </source>
</evidence>
<organism evidence="5 6">
    <name type="scientific">Guopingia tenuis</name>
    <dbReference type="NCBI Taxonomy" id="2763656"/>
    <lineage>
        <taxon>Bacteria</taxon>
        <taxon>Bacillati</taxon>
        <taxon>Bacillota</taxon>
        <taxon>Clostridia</taxon>
        <taxon>Christensenellales</taxon>
        <taxon>Christensenellaceae</taxon>
        <taxon>Guopingia</taxon>
    </lineage>
</organism>
<dbReference type="InterPro" id="IPR007170">
    <property type="entry name" value="SpoVG"/>
</dbReference>
<dbReference type="SUPFAM" id="SSF160537">
    <property type="entry name" value="SpoVG-like"/>
    <property type="match status" value="1"/>
</dbReference>
<proteinExistence type="inferred from homology"/>
<accession>A0A926DIW5</accession>
<dbReference type="PANTHER" id="PTHR38429:SF1">
    <property type="entry name" value="SEPTATION PROTEIN SPOVG-RELATED"/>
    <property type="match status" value="1"/>
</dbReference>